<feature type="chain" id="PRO_5044642878" evidence="3">
    <location>
        <begin position="22"/>
        <end position="295"/>
    </location>
</feature>
<name>A0A6J2XZ63_SITOR</name>
<dbReference type="Proteomes" id="UP000504635">
    <property type="component" value="Unplaced"/>
</dbReference>
<feature type="signal peptide" evidence="3">
    <location>
        <begin position="1"/>
        <end position="21"/>
    </location>
</feature>
<accession>A0A6J2XZ63</accession>
<evidence type="ECO:0000313" key="6">
    <source>
        <dbReference type="RefSeq" id="XP_030756798.1"/>
    </source>
</evidence>
<feature type="compositionally biased region" description="Basic and acidic residues" evidence="2">
    <location>
        <begin position="68"/>
        <end position="79"/>
    </location>
</feature>
<evidence type="ECO:0000256" key="1">
    <source>
        <dbReference type="SAM" id="Coils"/>
    </source>
</evidence>
<sequence>MYLQKWMLFLWALSFTDFGFGVIPGEEELIFDPPEDFDKRQNDKYQSSKYPYLPFNGNNVYPEPEERDPDREESRRCTDKMERALDSIRRRQIAKERMLHLHGYSLHQPLRSAPFDMYVTDMRVRLPPSKTWVRVQRCSFDPINRSLETRLMFNDLTISGRVNLYNDANLQREPVTPSPEESCNMILRLRKAGIGFHTEPIRRERGQFNVKTDSHFLEPGFISVYAYGCEPSLRRREFNGDIERLEEEDEEMSREMEDIFLRGIRSLLTSYMQKELQPAIKETLMKNMGYTVSYG</sequence>
<keyword evidence="4" id="KW-1185">Reference proteome</keyword>
<dbReference type="AlphaFoldDB" id="A0A6J2XZ63"/>
<reference evidence="5 6" key="1">
    <citation type="submission" date="2025-04" db="UniProtKB">
        <authorList>
            <consortium name="RefSeq"/>
        </authorList>
    </citation>
    <scope>IDENTIFICATION</scope>
    <source>
        <tissue evidence="5 6">Gonads</tissue>
    </source>
</reference>
<evidence type="ECO:0000313" key="5">
    <source>
        <dbReference type="RefSeq" id="XP_030756797.1"/>
    </source>
</evidence>
<dbReference type="KEGG" id="soy:115882714"/>
<evidence type="ECO:0000313" key="4">
    <source>
        <dbReference type="Proteomes" id="UP000504635"/>
    </source>
</evidence>
<feature type="region of interest" description="Disordered" evidence="2">
    <location>
        <begin position="54"/>
        <end position="79"/>
    </location>
</feature>
<evidence type="ECO:0000256" key="3">
    <source>
        <dbReference type="SAM" id="SignalP"/>
    </source>
</evidence>
<proteinExistence type="predicted"/>
<protein>
    <submittedName>
        <fullName evidence="5 6">Uncharacterized protein LOC115882714</fullName>
    </submittedName>
</protein>
<dbReference type="OrthoDB" id="6610013at2759"/>
<dbReference type="GeneID" id="115882714"/>
<gene>
    <name evidence="5 6" type="primary">LOC115882714</name>
</gene>
<keyword evidence="3" id="KW-0732">Signal</keyword>
<dbReference type="RefSeq" id="XP_030756798.1">
    <property type="nucleotide sequence ID" value="XM_030900938.1"/>
</dbReference>
<keyword evidence="1" id="KW-0175">Coiled coil</keyword>
<organism evidence="4 6">
    <name type="scientific">Sitophilus oryzae</name>
    <name type="common">Rice weevil</name>
    <name type="synonym">Curculio oryzae</name>
    <dbReference type="NCBI Taxonomy" id="7048"/>
    <lineage>
        <taxon>Eukaryota</taxon>
        <taxon>Metazoa</taxon>
        <taxon>Ecdysozoa</taxon>
        <taxon>Arthropoda</taxon>
        <taxon>Hexapoda</taxon>
        <taxon>Insecta</taxon>
        <taxon>Pterygota</taxon>
        <taxon>Neoptera</taxon>
        <taxon>Endopterygota</taxon>
        <taxon>Coleoptera</taxon>
        <taxon>Polyphaga</taxon>
        <taxon>Cucujiformia</taxon>
        <taxon>Curculionidae</taxon>
        <taxon>Dryophthorinae</taxon>
        <taxon>Sitophilus</taxon>
    </lineage>
</organism>
<evidence type="ECO:0000256" key="2">
    <source>
        <dbReference type="SAM" id="MobiDB-lite"/>
    </source>
</evidence>
<feature type="coiled-coil region" evidence="1">
    <location>
        <begin position="235"/>
        <end position="262"/>
    </location>
</feature>
<dbReference type="RefSeq" id="XP_030756797.1">
    <property type="nucleotide sequence ID" value="XM_030900937.1"/>
</dbReference>